<accession>C0CRY1</accession>
<dbReference type="Gene3D" id="3.40.50.720">
    <property type="entry name" value="NAD(P)-binding Rossmann-like Domain"/>
    <property type="match status" value="2"/>
</dbReference>
<dbReference type="AlphaFoldDB" id="C0CRY1"/>
<dbReference type="RefSeq" id="WP_005952188.1">
    <property type="nucleotide sequence ID" value="NZ_CP136423.1"/>
</dbReference>
<dbReference type="SMART" id="SM01003">
    <property type="entry name" value="AlaDh_PNT_N"/>
    <property type="match status" value="1"/>
</dbReference>
<dbReference type="Pfam" id="PF05222">
    <property type="entry name" value="AlaDh_PNT_N"/>
    <property type="match status" value="1"/>
</dbReference>
<comment type="caution">
    <text evidence="4">The sequence shown here is derived from an EMBL/GenBank/DDBJ whole genome shotgun (WGS) entry which is preliminary data.</text>
</comment>
<keyword evidence="5" id="KW-1185">Reference proteome</keyword>
<dbReference type="InterPro" id="IPR036291">
    <property type="entry name" value="NAD(P)-bd_dom_sf"/>
</dbReference>
<dbReference type="PATRIC" id="fig|476272.21.peg.326"/>
<sequence>MRTIGFVNSHKENERRIALLPEDLDKLSDIASQIVFEKGYASRMGVSDEEYLSRGAKILSREEILNKCDIICDPKAGDAEYLEDLQEGRTIFGWVHPHVCENVKNLLLKKHFEVYAWEEMMEDGMQVFYRNNELAGEAAVNHGCQCCGILPEGKKAAVIGRGNTAQGAIRALVRGGAYVTVYGRKNEEKLRKDIGQYDIIVNAVLWDPKRTDHIISRKELRQAKQQALLVDVSCDEHGAVETSRPTDYAQPTFVEEGVIHYCVDHTPSIYYREASKFISSQVKRFIRPLVTGETDEVLESGCVIRNGEMILEESCR</sequence>
<keyword evidence="1" id="KW-0560">Oxidoreductase</keyword>
<evidence type="ECO:0000256" key="1">
    <source>
        <dbReference type="ARBA" id="ARBA00023002"/>
    </source>
</evidence>
<feature type="domain" description="Alanine dehydrogenase/pyridine nucleotide transhydrogenase NAD(H)-binding" evidence="2">
    <location>
        <begin position="140"/>
        <end position="262"/>
    </location>
</feature>
<dbReference type="GeneID" id="86823409"/>
<dbReference type="GO" id="GO:0005886">
    <property type="term" value="C:plasma membrane"/>
    <property type="evidence" value="ECO:0007669"/>
    <property type="project" value="TreeGrafter"/>
</dbReference>
<name>C0CRY1_BLAHS</name>
<dbReference type="eggNOG" id="COG0686">
    <property type="taxonomic scope" value="Bacteria"/>
</dbReference>
<reference evidence="4 5" key="1">
    <citation type="submission" date="2009-01" db="EMBL/GenBank/DDBJ databases">
        <authorList>
            <person name="Fulton L."/>
            <person name="Clifton S."/>
            <person name="Fulton B."/>
            <person name="Xu J."/>
            <person name="Minx P."/>
            <person name="Pepin K.H."/>
            <person name="Johnson M."/>
            <person name="Bhonagiri V."/>
            <person name="Nash W.E."/>
            <person name="Mardis E.R."/>
            <person name="Wilson R.K."/>
        </authorList>
    </citation>
    <scope>NUCLEOTIDE SEQUENCE [LARGE SCALE GENOMIC DNA]</scope>
    <source>
        <strain evidence="5">DSM 10507 / JCM 14656 / S5a33</strain>
    </source>
</reference>
<dbReference type="SMART" id="SM01002">
    <property type="entry name" value="AlaDh_PNT_C"/>
    <property type="match status" value="1"/>
</dbReference>
<organism evidence="4 5">
    <name type="scientific">Blautia hydrogenotrophica (strain DSM 10507 / JCM 14656 / S5a33)</name>
    <name type="common">Ruminococcus hydrogenotrophicus</name>
    <dbReference type="NCBI Taxonomy" id="476272"/>
    <lineage>
        <taxon>Bacteria</taxon>
        <taxon>Bacillati</taxon>
        <taxon>Bacillota</taxon>
        <taxon>Clostridia</taxon>
        <taxon>Lachnospirales</taxon>
        <taxon>Lachnospiraceae</taxon>
        <taxon>Blautia</taxon>
    </lineage>
</organism>
<evidence type="ECO:0000313" key="5">
    <source>
        <dbReference type="Proteomes" id="UP000003100"/>
    </source>
</evidence>
<dbReference type="SUPFAM" id="SSF51735">
    <property type="entry name" value="NAD(P)-binding Rossmann-fold domains"/>
    <property type="match status" value="1"/>
</dbReference>
<proteinExistence type="predicted"/>
<dbReference type="HOGENOM" id="CLU_055768_1_0_9"/>
<dbReference type="PANTHER" id="PTHR42795">
    <property type="entry name" value="ALANINE DEHYDROGENASE"/>
    <property type="match status" value="1"/>
</dbReference>
<dbReference type="Pfam" id="PF01262">
    <property type="entry name" value="AlaDh_PNT_C"/>
    <property type="match status" value="1"/>
</dbReference>
<evidence type="ECO:0000259" key="2">
    <source>
        <dbReference type="SMART" id="SM01002"/>
    </source>
</evidence>
<dbReference type="Proteomes" id="UP000003100">
    <property type="component" value="Unassembled WGS sequence"/>
</dbReference>
<feature type="domain" description="Alanine dehydrogenase/pyridine nucleotide transhydrogenase N-terminal" evidence="3">
    <location>
        <begin position="5"/>
        <end position="135"/>
    </location>
</feature>
<gene>
    <name evidence="4" type="ORF">RUMHYD_03647</name>
</gene>
<dbReference type="SUPFAM" id="SSF52283">
    <property type="entry name" value="Formate/glycerate dehydrogenase catalytic domain-like"/>
    <property type="match status" value="1"/>
</dbReference>
<protein>
    <submittedName>
        <fullName evidence="4">Uncharacterized protein</fullName>
    </submittedName>
</protein>
<dbReference type="GO" id="GO:0047126">
    <property type="term" value="F:N5-(carboxyethyl)ornithine synthase activity"/>
    <property type="evidence" value="ECO:0007669"/>
    <property type="project" value="InterPro"/>
</dbReference>
<dbReference type="PANTHER" id="PTHR42795:SF1">
    <property type="entry name" value="ALANINE DEHYDROGENASE"/>
    <property type="match status" value="1"/>
</dbReference>
<reference evidence="4 5" key="2">
    <citation type="submission" date="2009-02" db="EMBL/GenBank/DDBJ databases">
        <title>Draft genome sequence of Blautia hydrogenotrophica DSM 10507 (Ruminococcus hydrogenotrophicus DSM 10507).</title>
        <authorList>
            <person name="Sudarsanam P."/>
            <person name="Ley R."/>
            <person name="Guruge J."/>
            <person name="Turnbaugh P.J."/>
            <person name="Mahowald M."/>
            <person name="Liep D."/>
            <person name="Gordon J."/>
        </authorList>
    </citation>
    <scope>NUCLEOTIDE SEQUENCE [LARGE SCALE GENOMIC DNA]</scope>
    <source>
        <strain evidence="5">DSM 10507 / JCM 14656 / S5a33</strain>
    </source>
</reference>
<dbReference type="GO" id="GO:0000286">
    <property type="term" value="F:alanine dehydrogenase activity"/>
    <property type="evidence" value="ECO:0007669"/>
    <property type="project" value="TreeGrafter"/>
</dbReference>
<dbReference type="CDD" id="cd12181">
    <property type="entry name" value="ceo_syn"/>
    <property type="match status" value="1"/>
</dbReference>
<evidence type="ECO:0000259" key="3">
    <source>
        <dbReference type="SMART" id="SM01003"/>
    </source>
</evidence>
<evidence type="ECO:0000313" key="4">
    <source>
        <dbReference type="EMBL" id="EEG47467.1"/>
    </source>
</evidence>
<dbReference type="InterPro" id="IPR007698">
    <property type="entry name" value="AlaDH/PNT_NAD(H)-bd"/>
</dbReference>
<dbReference type="GO" id="GO:0006524">
    <property type="term" value="P:alanine catabolic process"/>
    <property type="evidence" value="ECO:0007669"/>
    <property type="project" value="TreeGrafter"/>
</dbReference>
<dbReference type="EMBL" id="ACBZ01000194">
    <property type="protein sequence ID" value="EEG47467.1"/>
    <property type="molecule type" value="Genomic_DNA"/>
</dbReference>
<dbReference type="InterPro" id="IPR007886">
    <property type="entry name" value="AlaDH/PNT_N"/>
</dbReference>
<dbReference type="InterPro" id="IPR046951">
    <property type="entry name" value="CEOS"/>
</dbReference>